<evidence type="ECO:0000313" key="1">
    <source>
        <dbReference type="EMBL" id="ABX81471.1"/>
    </source>
</evidence>
<dbReference type="EMBL" id="CP000896">
    <property type="protein sequence ID" value="ABX81471.1"/>
    <property type="molecule type" value="Genomic_DNA"/>
</dbReference>
<accession>A9NGJ1</accession>
<gene>
    <name evidence="1" type="ordered locus">ACL_0857</name>
</gene>
<dbReference type="HOGENOM" id="CLU_079277_0_0_14"/>
<dbReference type="InterPro" id="IPR011990">
    <property type="entry name" value="TPR-like_helical_dom_sf"/>
</dbReference>
<dbReference type="RefSeq" id="WP_012242802.1">
    <property type="nucleotide sequence ID" value="NC_010163.1"/>
</dbReference>
<proteinExistence type="predicted"/>
<dbReference type="GeneID" id="41339011"/>
<protein>
    <submittedName>
        <fullName evidence="1">Uncharacterized protein</fullName>
    </submittedName>
</protein>
<dbReference type="OrthoDB" id="384294at2"/>
<name>A9NGJ1_ACHLI</name>
<organism evidence="1 2">
    <name type="scientific">Acholeplasma laidlawii (strain PG-8A)</name>
    <dbReference type="NCBI Taxonomy" id="441768"/>
    <lineage>
        <taxon>Bacteria</taxon>
        <taxon>Bacillati</taxon>
        <taxon>Mycoplasmatota</taxon>
        <taxon>Mollicutes</taxon>
        <taxon>Acholeplasmatales</taxon>
        <taxon>Acholeplasmataceae</taxon>
        <taxon>Acholeplasma</taxon>
    </lineage>
</organism>
<dbReference type="AlphaFoldDB" id="A9NGJ1"/>
<evidence type="ECO:0000313" key="2">
    <source>
        <dbReference type="Proteomes" id="UP000008558"/>
    </source>
</evidence>
<dbReference type="KEGG" id="acl:ACL_0857"/>
<keyword evidence="2" id="KW-1185">Reference proteome</keyword>
<reference evidence="1 2" key="1">
    <citation type="journal article" date="2011" name="J. Bacteriol.">
        <title>Complete genome and proteome of Acholeplasma laidlawii.</title>
        <authorList>
            <person name="Lazarev V.N."/>
            <person name="Levitskii S.A."/>
            <person name="Basovskii Y.I."/>
            <person name="Chukin M.M."/>
            <person name="Akopian T.A."/>
            <person name="Vereshchagin V.V."/>
            <person name="Kostrjukova E.S."/>
            <person name="Kovaleva G.Y."/>
            <person name="Kazanov M.D."/>
            <person name="Malko D.B."/>
            <person name="Vitreschak A.G."/>
            <person name="Sernova N.V."/>
            <person name="Gelfand M.S."/>
            <person name="Demina I.A."/>
            <person name="Serebryakova M.V."/>
            <person name="Galyamina M.A."/>
            <person name="Vtyurin N.N."/>
            <person name="Rogov S.I."/>
            <person name="Alexeev D.G."/>
            <person name="Ladygina V.G."/>
            <person name="Govorun V.M."/>
        </authorList>
    </citation>
    <scope>NUCLEOTIDE SEQUENCE [LARGE SCALE GENOMIC DNA]</scope>
    <source>
        <strain evidence="1 2">PG-8A</strain>
    </source>
</reference>
<dbReference type="Gene3D" id="1.25.40.10">
    <property type="entry name" value="Tetratricopeptide repeat domain"/>
    <property type="match status" value="1"/>
</dbReference>
<sequence>MRFSRGISQEDFTDGIISNRQYQRYINGSSAMPYHLLDAFAERLNTKKEILLLEFDNYAIKEAEIVLDFYNAINNNELDKAKLIGENISPKFILDNYNLKLYEHAKSLMNYMENKITKSDYIIYNKNLIDYPKILSHAAMTMIETVILSSLLPYTDEEEQNKIFPKIQSFLSNPNLIWTGSQILTFNMIIYMIAKYSGVKKDFKNVIHFCKMGIATNLKARYFLNLDYYYYFLALSYYNLGNQELFNLNLYKCYTTLEMMDNPTKTSKILNLVRKDFNMDLNQFAIEYQLKKYKSKGLNI</sequence>
<dbReference type="eggNOG" id="ENOG50343P3">
    <property type="taxonomic scope" value="Bacteria"/>
</dbReference>
<dbReference type="Proteomes" id="UP000008558">
    <property type="component" value="Chromosome"/>
</dbReference>